<dbReference type="SMART" id="SM00305">
    <property type="entry name" value="HintC"/>
    <property type="match status" value="1"/>
</dbReference>
<sequence>MTPTRTYVRIPVMRWDAQRADRGQLALPGLVRTVRTPEFADITFHEVHAKSVINRVPNSSSMPFQWTINPYRGCSHACTYCLAGDTEILMLDGTTRPLADVKIGDEIYGTGRLGNHRLRVPTRVLAHWTTVKPAFRVTLEDGTTLVASADHRLLTEQGWQQVIEGITGQPFLTAGVRLVTDIDGVIEPRLAVANIEPLGDPVVMYDITTGTGDFIANGVVSHNCFARNTHTYLEFDAGRDFDTQIVVKVNAPEVVAKQLRSPKWRREHVAMGTNTDPYQRAEGRYKLMPRIIEALAESGTPFSILTKGTVMVRDIPLLAKVSEQVPVGIAVSLALIDRELQHRLEPGTPSPQARLDMIKRVTDAGLPCGVLIAPVIPRMTDSREQIEAVLAEVAAAGATGATMIPLHLRPGTREWFTEWLTRERPDLLDDYRSIYARGSYASRTYRDWLAERVRPLVRKYGLQGSSFPRGSMPEPTPASPPVASEQLELMLQQNVDSLNQKL</sequence>
<dbReference type="InterPro" id="IPR058240">
    <property type="entry name" value="rSAM_sf"/>
</dbReference>
<dbReference type="PROSITE" id="PS50818">
    <property type="entry name" value="INTEIN_C_TER"/>
    <property type="match status" value="1"/>
</dbReference>
<dbReference type="Proteomes" id="UP000763557">
    <property type="component" value="Unassembled WGS sequence"/>
</dbReference>
<gene>
    <name evidence="5" type="ORF">GC106_15700</name>
</gene>
<dbReference type="InterPro" id="IPR030934">
    <property type="entry name" value="Intein_C"/>
</dbReference>
<dbReference type="SUPFAM" id="SSF51294">
    <property type="entry name" value="Hedgehog/intein (Hint) domain"/>
    <property type="match status" value="1"/>
</dbReference>
<proteinExistence type="predicted"/>
<reference evidence="5 6" key="1">
    <citation type="submission" date="2020-01" db="EMBL/GenBank/DDBJ databases">
        <title>Kibdelosporangium persica a novel Actinomycetes from a hot desert in Iran.</title>
        <authorList>
            <person name="Safaei N."/>
            <person name="Zaburannyi N."/>
            <person name="Mueller R."/>
            <person name="Wink J."/>
        </authorList>
    </citation>
    <scope>NUCLEOTIDE SEQUENCE [LARGE SCALE GENOMIC DNA]</scope>
    <source>
        <strain evidence="5 6">4NS15</strain>
    </source>
</reference>
<dbReference type="SUPFAM" id="SSF102114">
    <property type="entry name" value="Radical SAM enzymes"/>
    <property type="match status" value="1"/>
</dbReference>
<dbReference type="InterPro" id="IPR036844">
    <property type="entry name" value="Hint_dom_sf"/>
</dbReference>
<keyword evidence="2" id="KW-0408">Iron</keyword>
<dbReference type="NCBIfam" id="TIGR01443">
    <property type="entry name" value="intein_Cterm"/>
    <property type="match status" value="1"/>
</dbReference>
<dbReference type="SMART" id="SM00306">
    <property type="entry name" value="HintN"/>
    <property type="match status" value="1"/>
</dbReference>
<evidence type="ECO:0000313" key="6">
    <source>
        <dbReference type="Proteomes" id="UP000763557"/>
    </source>
</evidence>
<dbReference type="Gene3D" id="3.80.30.30">
    <property type="match status" value="1"/>
</dbReference>
<name>A0ABX2EZP5_9PSEU</name>
<dbReference type="CDD" id="cd00081">
    <property type="entry name" value="Hint"/>
    <property type="match status" value="1"/>
</dbReference>
<feature type="domain" description="Radical SAM core" evidence="4">
    <location>
        <begin position="210"/>
        <end position="452"/>
    </location>
</feature>
<organism evidence="5 6">
    <name type="scientific">Kibdelosporangium persicum</name>
    <dbReference type="NCBI Taxonomy" id="2698649"/>
    <lineage>
        <taxon>Bacteria</taxon>
        <taxon>Bacillati</taxon>
        <taxon>Actinomycetota</taxon>
        <taxon>Actinomycetes</taxon>
        <taxon>Pseudonocardiales</taxon>
        <taxon>Pseudonocardiaceae</taxon>
        <taxon>Kibdelosporangium</taxon>
    </lineage>
</organism>
<accession>A0ABX2EZP5</accession>
<keyword evidence="6" id="KW-1185">Reference proteome</keyword>
<dbReference type="Gene3D" id="2.170.16.10">
    <property type="entry name" value="Hedgehog/Intein (Hint) domain"/>
    <property type="match status" value="1"/>
</dbReference>
<keyword evidence="1" id="KW-0479">Metal-binding</keyword>
<evidence type="ECO:0000313" key="5">
    <source>
        <dbReference type="EMBL" id="NRN64364.1"/>
    </source>
</evidence>
<dbReference type="InterPro" id="IPR003586">
    <property type="entry name" value="Hint_dom_C"/>
</dbReference>
<evidence type="ECO:0000256" key="3">
    <source>
        <dbReference type="ARBA" id="ARBA00023014"/>
    </source>
</evidence>
<dbReference type="PROSITE" id="PS51918">
    <property type="entry name" value="RADICAL_SAM"/>
    <property type="match status" value="1"/>
</dbReference>
<evidence type="ECO:0000259" key="4">
    <source>
        <dbReference type="PROSITE" id="PS51918"/>
    </source>
</evidence>
<dbReference type="InterPro" id="IPR006141">
    <property type="entry name" value="Intein_N"/>
</dbReference>
<dbReference type="InterPro" id="IPR007197">
    <property type="entry name" value="rSAM"/>
</dbReference>
<evidence type="ECO:0000256" key="1">
    <source>
        <dbReference type="ARBA" id="ARBA00022723"/>
    </source>
</evidence>
<dbReference type="PANTHER" id="PTHR43432:SF3">
    <property type="entry name" value="SLR0285 PROTEIN"/>
    <property type="match status" value="1"/>
</dbReference>
<evidence type="ECO:0000256" key="2">
    <source>
        <dbReference type="ARBA" id="ARBA00023004"/>
    </source>
</evidence>
<dbReference type="EMBL" id="JAAATY010000003">
    <property type="protein sequence ID" value="NRN64364.1"/>
    <property type="molecule type" value="Genomic_DNA"/>
</dbReference>
<dbReference type="NCBIfam" id="NF038135">
    <property type="entry name" value="rSAM_Rv2578c"/>
    <property type="match status" value="1"/>
</dbReference>
<protein>
    <submittedName>
        <fullName evidence="5">Intein C-terminal splicing region/intein N-terminal splicing region</fullName>
    </submittedName>
</protein>
<comment type="caution">
    <text evidence="5">The sequence shown here is derived from an EMBL/GenBank/DDBJ whole genome shotgun (WGS) entry which is preliminary data.</text>
</comment>
<dbReference type="InterPro" id="IPR040086">
    <property type="entry name" value="MJ0683-like"/>
</dbReference>
<keyword evidence="3" id="KW-0411">Iron-sulfur</keyword>
<dbReference type="Pfam" id="PF04055">
    <property type="entry name" value="Radical_SAM"/>
    <property type="match status" value="1"/>
</dbReference>
<dbReference type="PROSITE" id="PS50817">
    <property type="entry name" value="INTEIN_N_TER"/>
    <property type="match status" value="1"/>
</dbReference>
<dbReference type="InterPro" id="IPR003587">
    <property type="entry name" value="Hint_dom_N"/>
</dbReference>
<dbReference type="PANTHER" id="PTHR43432">
    <property type="entry name" value="SLR0285 PROTEIN"/>
    <property type="match status" value="1"/>
</dbReference>